<dbReference type="EMBL" id="CAWUPB010000851">
    <property type="protein sequence ID" value="CAK7326891.1"/>
    <property type="molecule type" value="Genomic_DNA"/>
</dbReference>
<accession>A0AAV1QYR0</accession>
<dbReference type="Proteomes" id="UP001314170">
    <property type="component" value="Unassembled WGS sequence"/>
</dbReference>
<evidence type="ECO:0000313" key="2">
    <source>
        <dbReference type="Proteomes" id="UP001314170"/>
    </source>
</evidence>
<gene>
    <name evidence="1" type="ORF">DCAF_LOCUS4597</name>
</gene>
<organism evidence="1 2">
    <name type="scientific">Dovyalis caffra</name>
    <dbReference type="NCBI Taxonomy" id="77055"/>
    <lineage>
        <taxon>Eukaryota</taxon>
        <taxon>Viridiplantae</taxon>
        <taxon>Streptophyta</taxon>
        <taxon>Embryophyta</taxon>
        <taxon>Tracheophyta</taxon>
        <taxon>Spermatophyta</taxon>
        <taxon>Magnoliopsida</taxon>
        <taxon>eudicotyledons</taxon>
        <taxon>Gunneridae</taxon>
        <taxon>Pentapetalae</taxon>
        <taxon>rosids</taxon>
        <taxon>fabids</taxon>
        <taxon>Malpighiales</taxon>
        <taxon>Salicaceae</taxon>
        <taxon>Flacourtieae</taxon>
        <taxon>Dovyalis</taxon>
    </lineage>
</organism>
<dbReference type="AlphaFoldDB" id="A0AAV1QYR0"/>
<protein>
    <recommendedName>
        <fullName evidence="3">Ribosomal protein L33</fullName>
    </recommendedName>
</protein>
<reference evidence="1 2" key="1">
    <citation type="submission" date="2024-01" db="EMBL/GenBank/DDBJ databases">
        <authorList>
            <person name="Waweru B."/>
        </authorList>
    </citation>
    <scope>NUCLEOTIDE SEQUENCE [LARGE SCALE GENOMIC DNA]</scope>
</reference>
<proteinExistence type="predicted"/>
<name>A0AAV1QYR0_9ROSI</name>
<sequence length="57" mass="6535">MAATASMKRRFKIVIVCSYCGKNGDTKDKCFRTGMGEAKLSTKFKTLHKFNKSRERQ</sequence>
<evidence type="ECO:0000313" key="1">
    <source>
        <dbReference type="EMBL" id="CAK7326891.1"/>
    </source>
</evidence>
<keyword evidence="2" id="KW-1185">Reference proteome</keyword>
<evidence type="ECO:0008006" key="3">
    <source>
        <dbReference type="Google" id="ProtNLM"/>
    </source>
</evidence>
<comment type="caution">
    <text evidence="1">The sequence shown here is derived from an EMBL/GenBank/DDBJ whole genome shotgun (WGS) entry which is preliminary data.</text>
</comment>